<keyword evidence="3" id="KW-0233">DNA recombination</keyword>
<dbReference type="Pfam" id="PF00589">
    <property type="entry name" value="Phage_integrase"/>
    <property type="match status" value="1"/>
</dbReference>
<feature type="domain" description="Tyr recombinase" evidence="4">
    <location>
        <begin position="123"/>
        <end position="305"/>
    </location>
</feature>
<dbReference type="Proteomes" id="UP000037405">
    <property type="component" value="Unassembled WGS sequence"/>
</dbReference>
<dbReference type="SUPFAM" id="SSF56349">
    <property type="entry name" value="DNA breaking-rejoining enzymes"/>
    <property type="match status" value="1"/>
</dbReference>
<evidence type="ECO:0000313" key="5">
    <source>
        <dbReference type="EMBL" id="KON83373.1"/>
    </source>
</evidence>
<dbReference type="PROSITE" id="PS51898">
    <property type="entry name" value="TYR_RECOMBINASE"/>
    <property type="match status" value="1"/>
</dbReference>
<dbReference type="PANTHER" id="PTHR30349:SF41">
    <property type="entry name" value="INTEGRASE_RECOMBINASE PROTEIN MJ0367-RELATED"/>
    <property type="match status" value="1"/>
</dbReference>
<gene>
    <name evidence="5" type="ORF">AF331_17925</name>
</gene>
<keyword evidence="2" id="KW-0238">DNA-binding</keyword>
<dbReference type="PANTHER" id="PTHR30349">
    <property type="entry name" value="PHAGE INTEGRASE-RELATED"/>
    <property type="match status" value="1"/>
</dbReference>
<dbReference type="InterPro" id="IPR010998">
    <property type="entry name" value="Integrase_recombinase_N"/>
</dbReference>
<reference evidence="6" key="1">
    <citation type="submission" date="2015-07" db="EMBL/GenBank/DDBJ databases">
        <title>Fjat-14235 jcm11544.</title>
        <authorList>
            <person name="Liu B."/>
            <person name="Wang J."/>
            <person name="Zhu Y."/>
            <person name="Liu G."/>
            <person name="Chen Q."/>
            <person name="Chen Z."/>
            <person name="Lan J."/>
            <person name="Che J."/>
            <person name="Ge C."/>
            <person name="Shi H."/>
            <person name="Pan Z."/>
            <person name="Liu X."/>
        </authorList>
    </citation>
    <scope>NUCLEOTIDE SEQUENCE [LARGE SCALE GENOMIC DNA]</scope>
    <source>
        <strain evidence="6">JCM 11544</strain>
    </source>
</reference>
<name>A0A0M0G0R6_9BACI</name>
<dbReference type="GO" id="GO:0003677">
    <property type="term" value="F:DNA binding"/>
    <property type="evidence" value="ECO:0007669"/>
    <property type="project" value="UniProtKB-KW"/>
</dbReference>
<evidence type="ECO:0000313" key="6">
    <source>
        <dbReference type="Proteomes" id="UP000037405"/>
    </source>
</evidence>
<evidence type="ECO:0000256" key="3">
    <source>
        <dbReference type="ARBA" id="ARBA00023172"/>
    </source>
</evidence>
<comment type="similarity">
    <text evidence="1">Belongs to the 'phage' integrase family.</text>
</comment>
<dbReference type="PATRIC" id="fig|189381.12.peg.3909"/>
<dbReference type="EMBL" id="LGUE01000006">
    <property type="protein sequence ID" value="KON83373.1"/>
    <property type="molecule type" value="Genomic_DNA"/>
</dbReference>
<protein>
    <recommendedName>
        <fullName evidence="4">Tyr recombinase domain-containing protein</fullName>
    </recommendedName>
</protein>
<comment type="caution">
    <text evidence="5">The sequence shown here is derived from an EMBL/GenBank/DDBJ whole genome shotgun (WGS) entry which is preliminary data.</text>
</comment>
<evidence type="ECO:0000256" key="2">
    <source>
        <dbReference type="ARBA" id="ARBA00023125"/>
    </source>
</evidence>
<evidence type="ECO:0000259" key="4">
    <source>
        <dbReference type="PROSITE" id="PS51898"/>
    </source>
</evidence>
<dbReference type="InterPro" id="IPR050090">
    <property type="entry name" value="Tyrosine_recombinase_XerCD"/>
</dbReference>
<dbReference type="OrthoDB" id="9803188at2"/>
<organism evidence="5 6">
    <name type="scientific">Rossellomorea marisflavi</name>
    <dbReference type="NCBI Taxonomy" id="189381"/>
    <lineage>
        <taxon>Bacteria</taxon>
        <taxon>Bacillati</taxon>
        <taxon>Bacillota</taxon>
        <taxon>Bacilli</taxon>
        <taxon>Bacillales</taxon>
        <taxon>Bacillaceae</taxon>
        <taxon>Rossellomorea</taxon>
    </lineage>
</organism>
<evidence type="ECO:0000256" key="1">
    <source>
        <dbReference type="ARBA" id="ARBA00008857"/>
    </source>
</evidence>
<dbReference type="InterPro" id="IPR013762">
    <property type="entry name" value="Integrase-like_cat_sf"/>
</dbReference>
<proteinExistence type="inferred from homology"/>
<dbReference type="InterPro" id="IPR002104">
    <property type="entry name" value="Integrase_catalytic"/>
</dbReference>
<dbReference type="GO" id="GO:0015074">
    <property type="term" value="P:DNA integration"/>
    <property type="evidence" value="ECO:0007669"/>
    <property type="project" value="InterPro"/>
</dbReference>
<dbReference type="Gene3D" id="1.10.443.10">
    <property type="entry name" value="Intergrase catalytic core"/>
    <property type="match status" value="1"/>
</dbReference>
<keyword evidence="6" id="KW-1185">Reference proteome</keyword>
<dbReference type="RefSeq" id="WP_053429427.1">
    <property type="nucleotide sequence ID" value="NZ_LGUE01000006.1"/>
</dbReference>
<sequence>MEGILFSSIYFQKWKELNTLKPKTVQMYISHLKVFEDYLVLAGWKGELDFDKFYYSKIHDQYAPVDLDFMDGFIEYLHENRTKSQAKHGFTVVKSFMDLLVDYDLMEYNPLRHFKNPFYYESFRNRALSEEECLKLLKAAYDLDPFFQQYYLILLLQTTCGLRAKELCKLTVSQIDFEHNIIVIDNGRKTIIGTVRMTPALQKKLREYVNHPYFIAWSKEKDKELFFIKNKPFTPADLNKFLEKLRKKAKITRKVTNHDLRATMAYLLYKEGNDYKSIQRQLRHKKLKTTLGYLPIHVELNGYLD</sequence>
<accession>A0A0M0G0R6</accession>
<dbReference type="CDD" id="cd00397">
    <property type="entry name" value="DNA_BRE_C"/>
    <property type="match status" value="1"/>
</dbReference>
<dbReference type="InterPro" id="IPR011010">
    <property type="entry name" value="DNA_brk_join_enz"/>
</dbReference>
<dbReference type="Gene3D" id="1.10.150.130">
    <property type="match status" value="1"/>
</dbReference>
<dbReference type="GO" id="GO:0006310">
    <property type="term" value="P:DNA recombination"/>
    <property type="evidence" value="ECO:0007669"/>
    <property type="project" value="UniProtKB-KW"/>
</dbReference>
<dbReference type="AlphaFoldDB" id="A0A0M0G0R6"/>